<comment type="similarity">
    <text evidence="1 4 7">Belongs to the tRNA pseudouridine synthase TruA family.</text>
</comment>
<dbReference type="SUPFAM" id="SSF55120">
    <property type="entry name" value="Pseudouridine synthase"/>
    <property type="match status" value="1"/>
</dbReference>
<evidence type="ECO:0000256" key="3">
    <source>
        <dbReference type="ARBA" id="ARBA00023235"/>
    </source>
</evidence>
<dbReference type="EMBL" id="JAAONZ010000002">
    <property type="protein sequence ID" value="NHO64393.1"/>
    <property type="molecule type" value="Genomic_DNA"/>
</dbReference>
<dbReference type="EC" id="5.4.99.12" evidence="4"/>
<evidence type="ECO:0000256" key="7">
    <source>
        <dbReference type="RuleBase" id="RU003792"/>
    </source>
</evidence>
<dbReference type="InterPro" id="IPR020094">
    <property type="entry name" value="TruA/RsuA/RluB/E/F_N"/>
</dbReference>
<accession>A0A9E5JRV5</accession>
<dbReference type="Proteomes" id="UP000787472">
    <property type="component" value="Unassembled WGS sequence"/>
</dbReference>
<dbReference type="PANTHER" id="PTHR11142:SF0">
    <property type="entry name" value="TRNA PSEUDOURIDINE SYNTHASE-LIKE 1"/>
    <property type="match status" value="1"/>
</dbReference>
<keyword evidence="3 4" id="KW-0413">Isomerase</keyword>
<proteinExistence type="inferred from homology"/>
<gene>
    <name evidence="4 9" type="primary">truA</name>
    <name evidence="9" type="ORF">G8770_02375</name>
</gene>
<dbReference type="RefSeq" id="WP_167181416.1">
    <property type="nucleotide sequence ID" value="NZ_JAAONZ010000002.1"/>
</dbReference>
<dbReference type="PANTHER" id="PTHR11142">
    <property type="entry name" value="PSEUDOURIDYLATE SYNTHASE"/>
    <property type="match status" value="1"/>
</dbReference>
<dbReference type="NCBIfam" id="TIGR00071">
    <property type="entry name" value="hisT_truA"/>
    <property type="match status" value="1"/>
</dbReference>
<feature type="domain" description="Pseudouridine synthase I TruA alpha/beta" evidence="8">
    <location>
        <begin position="171"/>
        <end position="273"/>
    </location>
</feature>
<evidence type="ECO:0000256" key="4">
    <source>
        <dbReference type="HAMAP-Rule" id="MF_00171"/>
    </source>
</evidence>
<comment type="subunit">
    <text evidence="4">Homodimer.</text>
</comment>
<comment type="caution">
    <text evidence="4">Lacks conserved residue(s) required for the propagation of feature annotation.</text>
</comment>
<dbReference type="CDD" id="cd02570">
    <property type="entry name" value="PseudoU_synth_EcTruA"/>
    <property type="match status" value="1"/>
</dbReference>
<comment type="function">
    <text evidence="4">Formation of pseudouridine at positions 38, 39 and 40 in the anticodon stem and loop of transfer RNAs.</text>
</comment>
<dbReference type="InterPro" id="IPR020095">
    <property type="entry name" value="PsdUridine_synth_TruA_C"/>
</dbReference>
<evidence type="ECO:0000256" key="6">
    <source>
        <dbReference type="PIRSR" id="PIRSR001430-2"/>
    </source>
</evidence>
<comment type="catalytic activity">
    <reaction evidence="4 7">
        <text>uridine(38/39/40) in tRNA = pseudouridine(38/39/40) in tRNA</text>
        <dbReference type="Rhea" id="RHEA:22376"/>
        <dbReference type="Rhea" id="RHEA-COMP:10085"/>
        <dbReference type="Rhea" id="RHEA-COMP:10087"/>
        <dbReference type="ChEBI" id="CHEBI:65314"/>
        <dbReference type="ChEBI" id="CHEBI:65315"/>
        <dbReference type="EC" id="5.4.99.12"/>
    </reaction>
</comment>
<comment type="caution">
    <text evidence="9">The sequence shown here is derived from an EMBL/GenBank/DDBJ whole genome shotgun (WGS) entry which is preliminary data.</text>
</comment>
<dbReference type="Gene3D" id="3.30.70.660">
    <property type="entry name" value="Pseudouridine synthase I, catalytic domain, C-terminal subdomain"/>
    <property type="match status" value="1"/>
</dbReference>
<dbReference type="FunFam" id="3.30.70.580:FF:000001">
    <property type="entry name" value="tRNA pseudouridine synthase A"/>
    <property type="match status" value="1"/>
</dbReference>
<organism evidence="9 10">
    <name type="scientific">Pseudomaricurvus hydrocarbonicus</name>
    <dbReference type="NCBI Taxonomy" id="1470433"/>
    <lineage>
        <taxon>Bacteria</taxon>
        <taxon>Pseudomonadati</taxon>
        <taxon>Pseudomonadota</taxon>
        <taxon>Gammaproteobacteria</taxon>
        <taxon>Cellvibrionales</taxon>
        <taxon>Cellvibrionaceae</taxon>
        <taxon>Pseudomaricurvus</taxon>
    </lineage>
</organism>
<dbReference type="InterPro" id="IPR020103">
    <property type="entry name" value="PsdUridine_synth_cat_dom_sf"/>
</dbReference>
<feature type="binding site" evidence="4 6">
    <location>
        <position position="138"/>
    </location>
    <ligand>
        <name>substrate</name>
    </ligand>
</feature>
<sequence>MSSVYPPRQKPYVRNGEILQDGVFPETMHRVALSVEYNGASFHGFQKQPSGVDTVQERLEKALSQVADEPVTLICAGRTDAGVHGTNQVVHFDTLSVRPVKAWTRGVNALLPDSVSVKWAQPVSPYFHARFSARHRTYRYVIANTPARPALGYQQMTWVRQALDVSAMREASKALIGEHDFTSFRAAQCQARSPVRRIHYLDIARKGDLVVVEVQANAFLHHMVRNIMGVLLAIGAGEQPVAWTADVLRACDRRKAGVTAKPNGLHLVAIAYPEEFGLPVVAPGPAYFPEGLGEFGRQGA</sequence>
<dbReference type="GO" id="GO:0003723">
    <property type="term" value="F:RNA binding"/>
    <property type="evidence" value="ECO:0007669"/>
    <property type="project" value="InterPro"/>
</dbReference>
<evidence type="ECO:0000256" key="2">
    <source>
        <dbReference type="ARBA" id="ARBA00022694"/>
    </source>
</evidence>
<keyword evidence="2 4" id="KW-0819">tRNA processing</keyword>
<evidence type="ECO:0000313" key="10">
    <source>
        <dbReference type="Proteomes" id="UP000787472"/>
    </source>
</evidence>
<evidence type="ECO:0000256" key="5">
    <source>
        <dbReference type="PIRSR" id="PIRSR001430-1"/>
    </source>
</evidence>
<name>A0A9E5JRV5_9GAMM</name>
<keyword evidence="10" id="KW-1185">Reference proteome</keyword>
<dbReference type="Pfam" id="PF01416">
    <property type="entry name" value="PseudoU_synth_1"/>
    <property type="match status" value="2"/>
</dbReference>
<dbReference type="InterPro" id="IPR001406">
    <property type="entry name" value="PsdUridine_synth_TruA"/>
</dbReference>
<feature type="active site" description="Nucleophile" evidence="4 5">
    <location>
        <position position="80"/>
    </location>
</feature>
<dbReference type="GO" id="GO:0031119">
    <property type="term" value="P:tRNA pseudouridine synthesis"/>
    <property type="evidence" value="ECO:0007669"/>
    <property type="project" value="UniProtKB-UniRule"/>
</dbReference>
<dbReference type="AlphaFoldDB" id="A0A9E5JRV5"/>
<feature type="domain" description="Pseudouridine synthase I TruA alpha/beta" evidence="8">
    <location>
        <begin position="35"/>
        <end position="131"/>
    </location>
</feature>
<evidence type="ECO:0000256" key="1">
    <source>
        <dbReference type="ARBA" id="ARBA00009375"/>
    </source>
</evidence>
<protein>
    <recommendedName>
        <fullName evidence="4">tRNA pseudouridine synthase A</fullName>
        <ecNumber evidence="4">5.4.99.12</ecNumber>
    </recommendedName>
    <alternativeName>
        <fullName evidence="4">tRNA pseudouridine(38-40) synthase</fullName>
    </alternativeName>
    <alternativeName>
        <fullName evidence="4">tRNA pseudouridylate synthase I</fullName>
    </alternativeName>
    <alternativeName>
        <fullName evidence="4">tRNA-uridine isomerase I</fullName>
    </alternativeName>
</protein>
<reference evidence="9" key="1">
    <citation type="submission" date="2020-03" db="EMBL/GenBank/DDBJ databases">
        <authorList>
            <person name="Guo F."/>
        </authorList>
    </citation>
    <scope>NUCLEOTIDE SEQUENCE</scope>
    <source>
        <strain evidence="9">JCM 30134</strain>
    </source>
</reference>
<dbReference type="PIRSF" id="PIRSF001430">
    <property type="entry name" value="tRNA_psdUrid_synth"/>
    <property type="match status" value="1"/>
</dbReference>
<dbReference type="GO" id="GO:0160147">
    <property type="term" value="F:tRNA pseudouridine(38-40) synthase activity"/>
    <property type="evidence" value="ECO:0007669"/>
    <property type="project" value="UniProtKB-EC"/>
</dbReference>
<evidence type="ECO:0000313" key="9">
    <source>
        <dbReference type="EMBL" id="NHO64393.1"/>
    </source>
</evidence>
<evidence type="ECO:0000259" key="8">
    <source>
        <dbReference type="Pfam" id="PF01416"/>
    </source>
</evidence>
<dbReference type="InterPro" id="IPR020097">
    <property type="entry name" value="PsdUridine_synth_TruA_a/b_dom"/>
</dbReference>
<dbReference type="Gene3D" id="3.30.70.580">
    <property type="entry name" value="Pseudouridine synthase I, catalytic domain, N-terminal subdomain"/>
    <property type="match status" value="1"/>
</dbReference>
<dbReference type="HAMAP" id="MF_00171">
    <property type="entry name" value="TruA"/>
    <property type="match status" value="1"/>
</dbReference>